<gene>
    <name evidence="1" type="ORF">DICPUDRAFT_152192</name>
</gene>
<name>F0ZKQ0_DICPU</name>
<dbReference type="InParanoid" id="F0ZKQ0"/>
<dbReference type="RefSeq" id="XP_003287993.1">
    <property type="nucleotide sequence ID" value="XM_003287945.1"/>
</dbReference>
<dbReference type="VEuPathDB" id="AmoebaDB:DICPUDRAFT_152192"/>
<organism evidence="1 2">
    <name type="scientific">Dictyostelium purpureum</name>
    <name type="common">Slime mold</name>
    <dbReference type="NCBI Taxonomy" id="5786"/>
    <lineage>
        <taxon>Eukaryota</taxon>
        <taxon>Amoebozoa</taxon>
        <taxon>Evosea</taxon>
        <taxon>Eumycetozoa</taxon>
        <taxon>Dictyostelia</taxon>
        <taxon>Dictyosteliales</taxon>
        <taxon>Dictyosteliaceae</taxon>
        <taxon>Dictyostelium</taxon>
    </lineage>
</organism>
<sequence length="928" mass="109104">MEKVFKLILSSNSIYNKESLFQNLHRFDERLISIVLNDPVCPIQIFPYNIYSAFKESTLEVINFLLESFFYNNSISSEIFKSRIIKSVFKIKNIFKRDRVLQFILSKPDYYTPKSVFSSSPSSLNNTFGNNKVSIEKIVYQVISIENQNKLLNLNFYKIPKSLQNIQNNLESIVNKSTIDMDNSRIVELDRLLRNDENGLSFLDFNGSKLLKLENLKLFLNNNKNNWKGITKEQLLIFELEIARGKCISLDFDYIFYFESVSDKLENSYIKSSFIETMIKISVDYSSNKDLVSHYKVVKKMPGSRYLEFWTQFVNMFPDPNLPIEVKDKESLDFLVKNKEKLEYGYTDFYETYQDTFGRAIVTCDKDEIGKLVSKFGNADPHLKKVSFVNASPKYKKAIEFFNYLVSNNFLGMSYQCLNHFTKPSIPSKYIEKFKANLFNNINGDTLKNNNYLKALVKIFFLILLNGSRKRLELMILGCNFNPIIQHHELFIEFIDTFNPGSFSPKYRDIPIFTYRFSKYIEFNQYYKPYKNIVSMMELLIMNYIEEERAQEPVSNVQKGLEFAVVGLFKALIRIKDVPKEIIIDAYQVINQISAIRIPNSPIFSIYYLSIRSLKFIKYIQSFPYFSISLSSSLNQYGIMDEFSMGTYTEDPNEQLVDIKHRFDPHKLSFKAIFGDNYRNIKAVPFDELLKSLMQMLSYPYLTQQKYPTKITFSNIINANLEFLLDINRPDLFIEHLQDTIKGNKEVQFSLTSIVIEKCLENGDVLLEELLQYPQLLECWPPYSFKYDYKYYDRIKDLQIAISPCITYDLMIKHPNIVFSNEKKFKDYLNRITTVEGFAEYIYSIIVCIPFNSFTVLLRNYPDSPLKPSKRLIDIAISHRKILFLKFLYQNNLIDDNYHKDDQYSKLISYLKSNLSNNNGYGRIDWIK</sequence>
<proteinExistence type="predicted"/>
<dbReference type="PANTHER" id="PTHR32142:SF55">
    <property type="entry name" value="ANKYRIN REPEAT-CONTAINING PROTEIN-RELATED"/>
    <property type="match status" value="1"/>
</dbReference>
<evidence type="ECO:0000313" key="1">
    <source>
        <dbReference type="EMBL" id="EGC35450.1"/>
    </source>
</evidence>
<dbReference type="PANTHER" id="PTHR32142">
    <property type="entry name" value="B BOX-TYPE DOMAIN-CONTAINING PROTEIN-RELATED"/>
    <property type="match status" value="1"/>
</dbReference>
<dbReference type="GeneID" id="10501410"/>
<evidence type="ECO:0000313" key="2">
    <source>
        <dbReference type="Proteomes" id="UP000001064"/>
    </source>
</evidence>
<keyword evidence="2" id="KW-1185">Reference proteome</keyword>
<dbReference type="Proteomes" id="UP000001064">
    <property type="component" value="Unassembled WGS sequence"/>
</dbReference>
<protein>
    <submittedName>
        <fullName evidence="1">Uncharacterized protein</fullName>
    </submittedName>
</protein>
<reference evidence="2" key="1">
    <citation type="journal article" date="2011" name="Genome Biol.">
        <title>Comparative genomics of the social amoebae Dictyostelium discoideum and Dictyostelium purpureum.</title>
        <authorList>
            <consortium name="US DOE Joint Genome Institute (JGI-PGF)"/>
            <person name="Sucgang R."/>
            <person name="Kuo A."/>
            <person name="Tian X."/>
            <person name="Salerno W."/>
            <person name="Parikh A."/>
            <person name="Feasley C.L."/>
            <person name="Dalin E."/>
            <person name="Tu H."/>
            <person name="Huang E."/>
            <person name="Barry K."/>
            <person name="Lindquist E."/>
            <person name="Shapiro H."/>
            <person name="Bruce D."/>
            <person name="Schmutz J."/>
            <person name="Salamov A."/>
            <person name="Fey P."/>
            <person name="Gaudet P."/>
            <person name="Anjard C."/>
            <person name="Babu M.M."/>
            <person name="Basu S."/>
            <person name="Bushmanova Y."/>
            <person name="van der Wel H."/>
            <person name="Katoh-Kurasawa M."/>
            <person name="Dinh C."/>
            <person name="Coutinho P.M."/>
            <person name="Saito T."/>
            <person name="Elias M."/>
            <person name="Schaap P."/>
            <person name="Kay R.R."/>
            <person name="Henrissat B."/>
            <person name="Eichinger L."/>
            <person name="Rivero F."/>
            <person name="Putnam N.H."/>
            <person name="West C.M."/>
            <person name="Loomis W.F."/>
            <person name="Chisholm R.L."/>
            <person name="Shaulsky G."/>
            <person name="Strassmann J.E."/>
            <person name="Queller D.C."/>
            <person name="Kuspa A."/>
            <person name="Grigoriev I.V."/>
        </authorList>
    </citation>
    <scope>NUCLEOTIDE SEQUENCE [LARGE SCALE GENOMIC DNA]</scope>
    <source>
        <strain evidence="2">QSDP1</strain>
    </source>
</reference>
<accession>F0ZKQ0</accession>
<dbReference type="AlphaFoldDB" id="F0ZKQ0"/>
<dbReference type="EMBL" id="GL871059">
    <property type="protein sequence ID" value="EGC35450.1"/>
    <property type="molecule type" value="Genomic_DNA"/>
</dbReference>
<dbReference type="KEGG" id="dpp:DICPUDRAFT_152192"/>